<organism evidence="2 3">
    <name type="scientific">Rossellomorea pakistanensis</name>
    <dbReference type="NCBI Taxonomy" id="992288"/>
    <lineage>
        <taxon>Bacteria</taxon>
        <taxon>Bacillati</taxon>
        <taxon>Bacillota</taxon>
        <taxon>Bacilli</taxon>
        <taxon>Bacillales</taxon>
        <taxon>Bacillaceae</taxon>
        <taxon>Rossellomorea</taxon>
    </lineage>
</organism>
<keyword evidence="1" id="KW-0812">Transmembrane</keyword>
<accession>A0ABS2NHC2</accession>
<gene>
    <name evidence="2" type="ORF">JOC86_003832</name>
</gene>
<comment type="caution">
    <text evidence="2">The sequence shown here is derived from an EMBL/GenBank/DDBJ whole genome shotgun (WGS) entry which is preliminary data.</text>
</comment>
<feature type="transmembrane region" description="Helical" evidence="1">
    <location>
        <begin position="18"/>
        <end position="44"/>
    </location>
</feature>
<reference evidence="2 3" key="1">
    <citation type="submission" date="2021-01" db="EMBL/GenBank/DDBJ databases">
        <title>Genomic Encyclopedia of Type Strains, Phase IV (KMG-IV): sequencing the most valuable type-strain genomes for metagenomic binning, comparative biology and taxonomic classification.</title>
        <authorList>
            <person name="Goeker M."/>
        </authorList>
    </citation>
    <scope>NUCLEOTIDE SEQUENCE [LARGE SCALE GENOMIC DNA]</scope>
    <source>
        <strain evidence="2 3">DSM 24834</strain>
    </source>
</reference>
<keyword evidence="1" id="KW-1133">Transmembrane helix</keyword>
<keyword evidence="1" id="KW-0472">Membrane</keyword>
<sequence length="48" mass="5467">MIKFIDDLAGAIYDFIKFIFTSICYLLAGMVIVGVPLYLLSFVFEKLN</sequence>
<dbReference type="Proteomes" id="UP001646157">
    <property type="component" value="Unassembled WGS sequence"/>
</dbReference>
<dbReference type="EMBL" id="JAFBDZ010000004">
    <property type="protein sequence ID" value="MBM7587259.1"/>
    <property type="molecule type" value="Genomic_DNA"/>
</dbReference>
<evidence type="ECO:0000313" key="3">
    <source>
        <dbReference type="Proteomes" id="UP001646157"/>
    </source>
</evidence>
<protein>
    <submittedName>
        <fullName evidence="2">Uncharacterized protein</fullName>
    </submittedName>
</protein>
<dbReference type="RefSeq" id="WP_205174453.1">
    <property type="nucleotide sequence ID" value="NZ_JAFBDZ010000004.1"/>
</dbReference>
<evidence type="ECO:0000256" key="1">
    <source>
        <dbReference type="SAM" id="Phobius"/>
    </source>
</evidence>
<evidence type="ECO:0000313" key="2">
    <source>
        <dbReference type="EMBL" id="MBM7587259.1"/>
    </source>
</evidence>
<name>A0ABS2NHC2_9BACI</name>
<proteinExistence type="predicted"/>
<keyword evidence="3" id="KW-1185">Reference proteome</keyword>